<reference evidence="2" key="1">
    <citation type="journal article" date="2019" name="Int. J. Syst. Evol. Microbiol.">
        <title>The Global Catalogue of Microorganisms (GCM) 10K type strain sequencing project: providing services to taxonomists for standard genome sequencing and annotation.</title>
        <authorList>
            <consortium name="The Broad Institute Genomics Platform"/>
            <consortium name="The Broad Institute Genome Sequencing Center for Infectious Disease"/>
            <person name="Wu L."/>
            <person name="Ma J."/>
        </authorList>
    </citation>
    <scope>NUCLEOTIDE SEQUENCE [LARGE SCALE GENOMIC DNA]</scope>
    <source>
        <strain evidence="2">CGMCC 1.15931</strain>
    </source>
</reference>
<dbReference type="Proteomes" id="UP000622638">
    <property type="component" value="Unassembled WGS sequence"/>
</dbReference>
<sequence length="83" mass="9867">MAEAAPRLDSDQARLLKELQEQSERLKNIVAKLSSHKTMLAAAIKKMLRTDKRMRVWLRRHDVHGWKRRRSEAQQLGGEPWHW</sequence>
<evidence type="ECO:0000313" key="2">
    <source>
        <dbReference type="Proteomes" id="UP000622638"/>
    </source>
</evidence>
<proteinExistence type="predicted"/>
<comment type="caution">
    <text evidence="1">The sequence shown here is derived from an EMBL/GenBank/DDBJ whole genome shotgun (WGS) entry which is preliminary data.</text>
</comment>
<protein>
    <submittedName>
        <fullName evidence="1">Uncharacterized protein</fullName>
    </submittedName>
</protein>
<gene>
    <name evidence="1" type="ORF">GCM10011572_16090</name>
</gene>
<dbReference type="EMBL" id="BMKG01000005">
    <property type="protein sequence ID" value="GGB94914.1"/>
    <property type="molecule type" value="Genomic_DNA"/>
</dbReference>
<accession>A0ABQ1KDP1</accession>
<evidence type="ECO:0000313" key="1">
    <source>
        <dbReference type="EMBL" id="GGB94914.1"/>
    </source>
</evidence>
<keyword evidence="2" id="KW-1185">Reference proteome</keyword>
<organism evidence="1 2">
    <name type="scientific">Pseudoduganella buxea</name>
    <dbReference type="NCBI Taxonomy" id="1949069"/>
    <lineage>
        <taxon>Bacteria</taxon>
        <taxon>Pseudomonadati</taxon>
        <taxon>Pseudomonadota</taxon>
        <taxon>Betaproteobacteria</taxon>
        <taxon>Burkholderiales</taxon>
        <taxon>Oxalobacteraceae</taxon>
        <taxon>Telluria group</taxon>
        <taxon>Pseudoduganella</taxon>
    </lineage>
</organism>
<name>A0ABQ1KDP1_9BURK</name>